<accession>A0A6C0EXT8</accession>
<feature type="domain" description="J" evidence="2">
    <location>
        <begin position="2"/>
        <end position="66"/>
    </location>
</feature>
<dbReference type="InterPro" id="IPR001623">
    <property type="entry name" value="DnaJ_domain"/>
</dbReference>
<proteinExistence type="predicted"/>
<dbReference type="PANTHER" id="PTHR24078">
    <property type="entry name" value="DNAJ HOMOLOG SUBFAMILY C MEMBER"/>
    <property type="match status" value="1"/>
</dbReference>
<protein>
    <recommendedName>
        <fullName evidence="2">J domain-containing protein</fullName>
    </recommendedName>
</protein>
<dbReference type="Gene3D" id="2.60.260.20">
    <property type="entry name" value="Urease metallochaperone UreE, N-terminal domain"/>
    <property type="match status" value="2"/>
</dbReference>
<dbReference type="GO" id="GO:0006457">
    <property type="term" value="P:protein folding"/>
    <property type="evidence" value="ECO:0007669"/>
    <property type="project" value="InterPro"/>
</dbReference>
<dbReference type="CDD" id="cd06257">
    <property type="entry name" value="DnaJ"/>
    <property type="match status" value="1"/>
</dbReference>
<evidence type="ECO:0000313" key="3">
    <source>
        <dbReference type="EMBL" id="QHT32055.1"/>
    </source>
</evidence>
<reference evidence="3" key="1">
    <citation type="journal article" date="2020" name="Nature">
        <title>Giant virus diversity and host interactions through global metagenomics.</title>
        <authorList>
            <person name="Schulz F."/>
            <person name="Roux S."/>
            <person name="Paez-Espino D."/>
            <person name="Jungbluth S."/>
            <person name="Walsh D.A."/>
            <person name="Denef V.J."/>
            <person name="McMahon K.D."/>
            <person name="Konstantinidis K.T."/>
            <person name="Eloe-Fadrosh E.A."/>
            <person name="Kyrpides N.C."/>
            <person name="Woyke T."/>
        </authorList>
    </citation>
    <scope>NUCLEOTIDE SEQUENCE</scope>
    <source>
        <strain evidence="3">GVMAG-M-3300009159-65</strain>
    </source>
</reference>
<dbReference type="PRINTS" id="PR00625">
    <property type="entry name" value="JDOMAIN"/>
</dbReference>
<dbReference type="Gene3D" id="1.10.287.110">
    <property type="entry name" value="DnaJ domain"/>
    <property type="match status" value="1"/>
</dbReference>
<dbReference type="InterPro" id="IPR002939">
    <property type="entry name" value="DnaJ_C"/>
</dbReference>
<dbReference type="GO" id="GO:0051082">
    <property type="term" value="F:unfolded protein binding"/>
    <property type="evidence" value="ECO:0007669"/>
    <property type="project" value="InterPro"/>
</dbReference>
<dbReference type="AlphaFoldDB" id="A0A6C0EXT8"/>
<name>A0A6C0EXT8_9ZZZZ</name>
<dbReference type="GO" id="GO:0051087">
    <property type="term" value="F:protein-folding chaperone binding"/>
    <property type="evidence" value="ECO:0007669"/>
    <property type="project" value="TreeGrafter"/>
</dbReference>
<dbReference type="InterPro" id="IPR051339">
    <property type="entry name" value="DnaJ_subfamily_B"/>
</dbReference>
<dbReference type="PANTHER" id="PTHR24078:SF553">
    <property type="entry name" value="DNAJ HOMOLOG SUBFAMILY B MEMBER 5"/>
    <property type="match status" value="1"/>
</dbReference>
<dbReference type="GO" id="GO:0005829">
    <property type="term" value="C:cytosol"/>
    <property type="evidence" value="ECO:0007669"/>
    <property type="project" value="TreeGrafter"/>
</dbReference>
<evidence type="ECO:0000259" key="2">
    <source>
        <dbReference type="PROSITE" id="PS50076"/>
    </source>
</evidence>
<dbReference type="PROSITE" id="PS50076">
    <property type="entry name" value="DNAJ_2"/>
    <property type="match status" value="1"/>
</dbReference>
<sequence length="316" mass="36484">MDFYQVLNISPNATEGEIKKAHRSLSFQYHPDKNPDPSASEKMKDINEAYETLGDSQRKKQYDNRNNPMNMDSILNQIFRQESRQSQSSRHNQPHTMFEEIFKMHNMNMGGMNMGGMNMGLNIGEPIVFTNFDNIQNAHSQEPIPPLDKKIEISFENSFSGCNIPINIEREFRRGNTMFKEQEKIYVLIPAGIDDGEIIEINEKGNVMFDRRGTLRLHIKIVQHDKFERRGVHLVYKQTITFKESICGFEYLIHFIDGSPLKLKSSKGNIIQNGDEKTVKGKGFNRDGQVGDLIIYFKVTPQELSEEQVALFEKEL</sequence>
<dbReference type="EMBL" id="MN738930">
    <property type="protein sequence ID" value="QHT32055.1"/>
    <property type="molecule type" value="Genomic_DNA"/>
</dbReference>
<dbReference type="CDD" id="cd10747">
    <property type="entry name" value="DnaJ_C"/>
    <property type="match status" value="1"/>
</dbReference>
<keyword evidence="1" id="KW-0143">Chaperone</keyword>
<dbReference type="Pfam" id="PF01556">
    <property type="entry name" value="DnaJ_C"/>
    <property type="match status" value="1"/>
</dbReference>
<dbReference type="SUPFAM" id="SSF49493">
    <property type="entry name" value="HSP40/DnaJ peptide-binding domain"/>
    <property type="match status" value="2"/>
</dbReference>
<dbReference type="Pfam" id="PF00226">
    <property type="entry name" value="DnaJ"/>
    <property type="match status" value="1"/>
</dbReference>
<dbReference type="SMART" id="SM00271">
    <property type="entry name" value="DnaJ"/>
    <property type="match status" value="1"/>
</dbReference>
<dbReference type="InterPro" id="IPR008971">
    <property type="entry name" value="HSP40/DnaJ_pept-bd"/>
</dbReference>
<organism evidence="3">
    <name type="scientific">viral metagenome</name>
    <dbReference type="NCBI Taxonomy" id="1070528"/>
    <lineage>
        <taxon>unclassified sequences</taxon>
        <taxon>metagenomes</taxon>
        <taxon>organismal metagenomes</taxon>
    </lineage>
</organism>
<dbReference type="SUPFAM" id="SSF46565">
    <property type="entry name" value="Chaperone J-domain"/>
    <property type="match status" value="1"/>
</dbReference>
<dbReference type="InterPro" id="IPR036869">
    <property type="entry name" value="J_dom_sf"/>
</dbReference>
<evidence type="ECO:0000256" key="1">
    <source>
        <dbReference type="ARBA" id="ARBA00023186"/>
    </source>
</evidence>